<reference evidence="2 3" key="2">
    <citation type="journal article" date="2019" name="G3 (Bethesda)">
        <title>Hybrid Assembly of the Genome of the Entomopathogenic Nematode Steinernema carpocapsae Identifies the X-Chromosome.</title>
        <authorList>
            <person name="Serra L."/>
            <person name="Macchietto M."/>
            <person name="Macias-Munoz A."/>
            <person name="McGill C.J."/>
            <person name="Rodriguez I.M."/>
            <person name="Rodriguez B."/>
            <person name="Murad R."/>
            <person name="Mortazavi A."/>
        </authorList>
    </citation>
    <scope>NUCLEOTIDE SEQUENCE [LARGE SCALE GENOMIC DNA]</scope>
    <source>
        <strain evidence="2 3">ALL</strain>
    </source>
</reference>
<dbReference type="OrthoDB" id="10509409at2759"/>
<dbReference type="AlphaFoldDB" id="A0A4V6A6F4"/>
<accession>A0A4V6A6F4</accession>
<evidence type="ECO:0000256" key="1">
    <source>
        <dbReference type="SAM" id="Phobius"/>
    </source>
</evidence>
<feature type="transmembrane region" description="Helical" evidence="1">
    <location>
        <begin position="12"/>
        <end position="31"/>
    </location>
</feature>
<dbReference type="Gene3D" id="1.20.1070.10">
    <property type="entry name" value="Rhodopsin 7-helix transmembrane proteins"/>
    <property type="match status" value="1"/>
</dbReference>
<feature type="transmembrane region" description="Helical" evidence="1">
    <location>
        <begin position="130"/>
        <end position="152"/>
    </location>
</feature>
<proteinExistence type="predicted"/>
<keyword evidence="1" id="KW-1133">Transmembrane helix</keyword>
<feature type="transmembrane region" description="Helical" evidence="1">
    <location>
        <begin position="43"/>
        <end position="62"/>
    </location>
</feature>
<keyword evidence="1" id="KW-0472">Membrane</keyword>
<name>A0A4V6A6F4_STECR</name>
<reference evidence="2 3" key="1">
    <citation type="journal article" date="2015" name="Genome Biol.">
        <title>Comparative genomics of Steinernema reveals deeply conserved gene regulatory networks.</title>
        <authorList>
            <person name="Dillman A.R."/>
            <person name="Macchietto M."/>
            <person name="Porter C.F."/>
            <person name="Rogers A."/>
            <person name="Williams B."/>
            <person name="Antoshechkin I."/>
            <person name="Lee M.M."/>
            <person name="Goodwin Z."/>
            <person name="Lu X."/>
            <person name="Lewis E.E."/>
            <person name="Goodrich-Blair H."/>
            <person name="Stock S.P."/>
            <person name="Adams B.J."/>
            <person name="Sternberg P.W."/>
            <person name="Mortazavi A."/>
        </authorList>
    </citation>
    <scope>NUCLEOTIDE SEQUENCE [LARGE SCALE GENOMIC DNA]</scope>
    <source>
        <strain evidence="2 3">ALL</strain>
    </source>
</reference>
<sequence>MNCVDHYDFEDIFGFIIAVLNLLLIGLVLLVSFHIKTSEISRVFTIFLFCSCVPSEFFSLVYDTLRCGGYANVELTHYPSINWLYVFYKVTRSMAQSQYEFLSLVMAYISYSLFANPTRFNHFFGRGQAIYYLSGISLLSFFLSCLCVFLNVASDPRGEWWHIGLEFLYYLFQASILVPFILMVSFYVKSCIAIYRYQKTPIHFKAEKDRKTQLISVLVYCTPPNLLNLVVIGESTLSKSGNWPPFQEFVSASSNQKSSKRNRLNFTALFARPSDQTLFFDALHFRRLRKLPKLRNFEVLAEGFEFDQGPSARFAIQDTHRVWTRI</sequence>
<feature type="transmembrane region" description="Helical" evidence="1">
    <location>
        <begin position="167"/>
        <end position="188"/>
    </location>
</feature>
<evidence type="ECO:0008006" key="4">
    <source>
        <dbReference type="Google" id="ProtNLM"/>
    </source>
</evidence>
<evidence type="ECO:0000313" key="2">
    <source>
        <dbReference type="EMBL" id="TKR94135.1"/>
    </source>
</evidence>
<evidence type="ECO:0000313" key="3">
    <source>
        <dbReference type="Proteomes" id="UP000298663"/>
    </source>
</evidence>
<dbReference type="Proteomes" id="UP000298663">
    <property type="component" value="Unassembled WGS sequence"/>
</dbReference>
<gene>
    <name evidence="2" type="ORF">L596_008462</name>
</gene>
<comment type="caution">
    <text evidence="2">The sequence shown here is derived from an EMBL/GenBank/DDBJ whole genome shotgun (WGS) entry which is preliminary data.</text>
</comment>
<keyword evidence="1" id="KW-0812">Transmembrane</keyword>
<keyword evidence="3" id="KW-1185">Reference proteome</keyword>
<protein>
    <recommendedName>
        <fullName evidence="4">G-protein coupled receptors family 1 profile domain-containing protein</fullName>
    </recommendedName>
</protein>
<dbReference type="EMBL" id="AZBU02000002">
    <property type="protein sequence ID" value="TKR94135.1"/>
    <property type="molecule type" value="Genomic_DNA"/>
</dbReference>
<organism evidence="2 3">
    <name type="scientific">Steinernema carpocapsae</name>
    <name type="common">Entomopathogenic nematode</name>
    <dbReference type="NCBI Taxonomy" id="34508"/>
    <lineage>
        <taxon>Eukaryota</taxon>
        <taxon>Metazoa</taxon>
        <taxon>Ecdysozoa</taxon>
        <taxon>Nematoda</taxon>
        <taxon>Chromadorea</taxon>
        <taxon>Rhabditida</taxon>
        <taxon>Tylenchina</taxon>
        <taxon>Panagrolaimomorpha</taxon>
        <taxon>Strongyloidoidea</taxon>
        <taxon>Steinernematidae</taxon>
        <taxon>Steinernema</taxon>
    </lineage>
</organism>